<proteinExistence type="predicted"/>
<evidence type="ECO:0000256" key="1">
    <source>
        <dbReference type="SAM" id="MobiDB-lite"/>
    </source>
</evidence>
<dbReference type="EMBL" id="ACUZ02000010">
    <property type="protein sequence ID" value="EFB32781.1"/>
    <property type="molecule type" value="Genomic_DNA"/>
</dbReference>
<dbReference type="Proteomes" id="UP000004079">
    <property type="component" value="Unassembled WGS sequence"/>
</dbReference>
<accession>D1QPA6</accession>
<sequence>MNKMNQYKIGRNPINEPNPCFLLQLPLIQIRLIKKNLQKFQKTREKQNFSSNKRCLMKNN</sequence>
<reference evidence="2 3" key="1">
    <citation type="submission" date="2009-11" db="EMBL/GenBank/DDBJ databases">
        <authorList>
            <person name="Weinstock G."/>
            <person name="Sodergren E."/>
            <person name="Clifton S."/>
            <person name="Fulton L."/>
            <person name="Fulton B."/>
            <person name="Courtney L."/>
            <person name="Fronick C."/>
            <person name="Harrison M."/>
            <person name="Strong C."/>
            <person name="Farmer C."/>
            <person name="Delahaunty K."/>
            <person name="Markovic C."/>
            <person name="Hall O."/>
            <person name="Minx P."/>
            <person name="Tomlinson C."/>
            <person name="Mitreva M."/>
            <person name="Nelson J."/>
            <person name="Hou S."/>
            <person name="Wollam A."/>
            <person name="Pepin K.H."/>
            <person name="Johnson M."/>
            <person name="Bhonagiri V."/>
            <person name="Nash W.E."/>
            <person name="Warren W."/>
            <person name="Chinwalla A."/>
            <person name="Mardis E.R."/>
            <person name="Wilson R.K."/>
        </authorList>
    </citation>
    <scope>NUCLEOTIDE SEQUENCE [LARGE SCALE GENOMIC DNA]</scope>
    <source>
        <strain evidence="2 3">F0302</strain>
    </source>
</reference>
<feature type="compositionally biased region" description="Polar residues" evidence="1">
    <location>
        <begin position="48"/>
        <end position="60"/>
    </location>
</feature>
<dbReference type="STRING" id="649760.HMPREF0971_00796"/>
<dbReference type="HOGENOM" id="CLU_2937855_0_0_10"/>
<dbReference type="AlphaFoldDB" id="D1QPA6"/>
<organism evidence="2 3">
    <name type="scientific">Segatella oris F0302</name>
    <dbReference type="NCBI Taxonomy" id="649760"/>
    <lineage>
        <taxon>Bacteria</taxon>
        <taxon>Pseudomonadati</taxon>
        <taxon>Bacteroidota</taxon>
        <taxon>Bacteroidia</taxon>
        <taxon>Bacteroidales</taxon>
        <taxon>Prevotellaceae</taxon>
        <taxon>Segatella</taxon>
    </lineage>
</organism>
<gene>
    <name evidence="2" type="ORF">HMPREF0971_00796</name>
</gene>
<feature type="region of interest" description="Disordered" evidence="1">
    <location>
        <begin position="41"/>
        <end position="60"/>
    </location>
</feature>
<name>D1QPA6_9BACT</name>
<evidence type="ECO:0000313" key="3">
    <source>
        <dbReference type="Proteomes" id="UP000004079"/>
    </source>
</evidence>
<comment type="caution">
    <text evidence="2">The sequence shown here is derived from an EMBL/GenBank/DDBJ whole genome shotgun (WGS) entry which is preliminary data.</text>
</comment>
<evidence type="ECO:0000313" key="2">
    <source>
        <dbReference type="EMBL" id="EFB32781.1"/>
    </source>
</evidence>
<protein>
    <submittedName>
        <fullName evidence="2">Uncharacterized protein</fullName>
    </submittedName>
</protein>